<protein>
    <recommendedName>
        <fullName evidence="5">Transcription factor domain-containing protein</fullName>
    </recommendedName>
</protein>
<dbReference type="OrthoDB" id="3597252at2759"/>
<sequence length="678" mass="76736">MADSEECYRPTKRAKHEQGLGYHPVSPSSDGEPVDALSPMSRLLSADESREIWTPPTPESQNSQTRPQQPRAHIRLLRRLLPADPIASPEPVVPPEPVVEPEDPRKVETDVYELVVSPFTVDEGRLHWSPWPRFTRPKNGEVNGYVKVRWASSRNSSRRPSGLVLLQSKGGIEDMTPKATRSHTVERNDTTIVLAGPEPAVPDGTVPLMRACAPFSPQDTSQVVISSTPNMLPPQFGLQAEMDHMDRQLFDFYINNWCPGRTVLNGTNLWLKDLAPMHENEGILYAILSLAGIYIYDYVPSERLRRRINERYALADQCYSKLLNAPENRQNGKGQEVITLAVLLSMQDIVLTEQRLKKPHRPRWLEGFQKCEYFLEVTDPATRYRKSHNVQYSELRISQSIIVGRGVILAQLMVTLPTPETFNSVAEAGRFSWLVHGTETDVYKIHGGCGFSRKLLHVMSQVTWCAGRLHQDPGSTVVPITATYLLRELSQMRQWSEKGKDLELARKCPPTIEWVRNEAADVIIDSNEIMTEVTAEAWRIAAIIYCQCRLLRLPRNHPEVLVNLEDLAQCIRIMPTSGNQFTAQAPLLPIFLLGLLATTSKHMAVSKDWFEAVVKEPVRSSVPLLYEVLDRIWGWIGEELKVPKEPTAISKSIGDRKPWWEDLVAKVCTEEEETLCLT</sequence>
<dbReference type="GO" id="GO:0003700">
    <property type="term" value="F:DNA-binding transcription factor activity"/>
    <property type="evidence" value="ECO:0007669"/>
    <property type="project" value="TreeGrafter"/>
</dbReference>
<dbReference type="GO" id="GO:0005634">
    <property type="term" value="C:nucleus"/>
    <property type="evidence" value="ECO:0007669"/>
    <property type="project" value="UniProtKB-SubCell"/>
</dbReference>
<accession>X0KYW4</accession>
<feature type="region of interest" description="Disordered" evidence="3">
    <location>
        <begin position="1"/>
        <end position="70"/>
    </location>
</feature>
<reference evidence="4" key="2">
    <citation type="submission" date="2014-03" db="EMBL/GenBank/DDBJ databases">
        <title>The Genome Annotation of Fusarium oxysporum Cotton.</title>
        <authorList>
            <consortium name="The Broad Institute Genomics Platform"/>
            <person name="Ma L.-J."/>
            <person name="Corby-Kistler H."/>
            <person name="Broz K."/>
            <person name="Gale L.R."/>
            <person name="Jonkers W."/>
            <person name="O'Donnell K."/>
            <person name="Ploetz R."/>
            <person name="Steinberg C."/>
            <person name="Schwartz D.C."/>
            <person name="VanEtten H."/>
            <person name="Zhou S."/>
            <person name="Young S.K."/>
            <person name="Zeng Q."/>
            <person name="Gargeya S."/>
            <person name="Fitzgerald M."/>
            <person name="Abouelleil A."/>
            <person name="Alvarado L."/>
            <person name="Chapman S.B."/>
            <person name="Gainer-Dewar J."/>
            <person name="Goldberg J."/>
            <person name="Griggs A."/>
            <person name="Gujja S."/>
            <person name="Hansen M."/>
            <person name="Howarth C."/>
            <person name="Imamovic A."/>
            <person name="Ireland A."/>
            <person name="Larimer J."/>
            <person name="McCowan C."/>
            <person name="Murphy C."/>
            <person name="Pearson M."/>
            <person name="Poon T.W."/>
            <person name="Priest M."/>
            <person name="Roberts A."/>
            <person name="Saif S."/>
            <person name="Shea T."/>
            <person name="Sykes S."/>
            <person name="Wortman J."/>
            <person name="Nusbaum C."/>
            <person name="Birren B."/>
        </authorList>
    </citation>
    <scope>NUCLEOTIDE SEQUENCE</scope>
    <source>
        <strain evidence="4">25433</strain>
    </source>
</reference>
<evidence type="ECO:0000256" key="1">
    <source>
        <dbReference type="ARBA" id="ARBA00004123"/>
    </source>
</evidence>
<proteinExistence type="predicted"/>
<evidence type="ECO:0000256" key="2">
    <source>
        <dbReference type="ARBA" id="ARBA00023242"/>
    </source>
</evidence>
<dbReference type="PANTHER" id="PTHR37534:SF7">
    <property type="entry name" value="TRANSCRIPTIONAL ACTIVATOR PROTEIN UGA3"/>
    <property type="match status" value="1"/>
</dbReference>
<dbReference type="HOGENOM" id="CLU_016172_2_0_1"/>
<organism evidence="4">
    <name type="scientific">Fusarium oxysporum f. sp. vasinfectum 25433</name>
    <dbReference type="NCBI Taxonomy" id="1089449"/>
    <lineage>
        <taxon>Eukaryota</taxon>
        <taxon>Fungi</taxon>
        <taxon>Dikarya</taxon>
        <taxon>Ascomycota</taxon>
        <taxon>Pezizomycotina</taxon>
        <taxon>Sordariomycetes</taxon>
        <taxon>Hypocreomycetidae</taxon>
        <taxon>Hypocreales</taxon>
        <taxon>Nectriaceae</taxon>
        <taxon>Fusarium</taxon>
        <taxon>Fusarium oxysporum species complex</taxon>
    </lineage>
</organism>
<name>X0KYW4_FUSOX</name>
<feature type="compositionally biased region" description="Polar residues" evidence="3">
    <location>
        <begin position="59"/>
        <end position="68"/>
    </location>
</feature>
<dbReference type="AlphaFoldDB" id="X0KYW4"/>
<comment type="subcellular location">
    <subcellularLocation>
        <location evidence="1">Nucleus</location>
    </subcellularLocation>
</comment>
<reference evidence="4" key="1">
    <citation type="submission" date="2011-11" db="EMBL/GenBank/DDBJ databases">
        <title>The Genome Sequence of Fusarium oxysporum Cotton.</title>
        <authorList>
            <consortium name="The Broad Institute Genome Sequencing Platform"/>
            <person name="Ma L.-J."/>
            <person name="Gale L.R."/>
            <person name="Schwartz D.C."/>
            <person name="Zhou S."/>
            <person name="Corby-Kistler H."/>
            <person name="Young S.K."/>
            <person name="Zeng Q."/>
            <person name="Gargeya S."/>
            <person name="Fitzgerald M."/>
            <person name="Haas B."/>
            <person name="Abouelleil A."/>
            <person name="Alvarado L."/>
            <person name="Arachchi H.M."/>
            <person name="Berlin A."/>
            <person name="Brown A."/>
            <person name="Chapman S.B."/>
            <person name="Chen Z."/>
            <person name="Dunbar C."/>
            <person name="Freedman E."/>
            <person name="Gearin G."/>
            <person name="Goldberg J."/>
            <person name="Griggs A."/>
            <person name="Gujja S."/>
            <person name="Heiman D."/>
            <person name="Howarth C."/>
            <person name="Larson L."/>
            <person name="Lui A."/>
            <person name="MacDonald P.J.P."/>
            <person name="Montmayeur A."/>
            <person name="Murphy C."/>
            <person name="Neiman D."/>
            <person name="Pearson M."/>
            <person name="Priest M."/>
            <person name="Roberts A."/>
            <person name="Saif S."/>
            <person name="Shea T."/>
            <person name="Shenoy N."/>
            <person name="Sisk P."/>
            <person name="Stolte C."/>
            <person name="Sykes S."/>
            <person name="Wortman J."/>
            <person name="Nusbaum C."/>
            <person name="Birren B."/>
        </authorList>
    </citation>
    <scope>NUCLEOTIDE SEQUENCE [LARGE SCALE GENOMIC DNA]</scope>
    <source>
        <strain evidence="4">25433</strain>
    </source>
</reference>
<gene>
    <name evidence="4" type="ORF">FOTG_17570</name>
</gene>
<dbReference type="EMBL" id="KK035253">
    <property type="protein sequence ID" value="EXM14002.1"/>
    <property type="molecule type" value="Genomic_DNA"/>
</dbReference>
<evidence type="ECO:0000256" key="3">
    <source>
        <dbReference type="SAM" id="MobiDB-lite"/>
    </source>
</evidence>
<dbReference type="InterPro" id="IPR021858">
    <property type="entry name" value="Fun_TF"/>
</dbReference>
<dbReference type="Pfam" id="PF11951">
    <property type="entry name" value="Fungal_trans_2"/>
    <property type="match status" value="1"/>
</dbReference>
<feature type="region of interest" description="Disordered" evidence="3">
    <location>
        <begin position="83"/>
        <end position="104"/>
    </location>
</feature>
<evidence type="ECO:0008006" key="5">
    <source>
        <dbReference type="Google" id="ProtNLM"/>
    </source>
</evidence>
<dbReference type="Proteomes" id="UP000030701">
    <property type="component" value="Unassembled WGS sequence"/>
</dbReference>
<evidence type="ECO:0000313" key="4">
    <source>
        <dbReference type="EMBL" id="EXM14002.1"/>
    </source>
</evidence>
<dbReference type="GO" id="GO:0000976">
    <property type="term" value="F:transcription cis-regulatory region binding"/>
    <property type="evidence" value="ECO:0007669"/>
    <property type="project" value="TreeGrafter"/>
</dbReference>
<dbReference type="PANTHER" id="PTHR37534">
    <property type="entry name" value="TRANSCRIPTIONAL ACTIVATOR PROTEIN UGA3"/>
    <property type="match status" value="1"/>
</dbReference>
<keyword evidence="2" id="KW-0539">Nucleus</keyword>
<dbReference type="GO" id="GO:0045944">
    <property type="term" value="P:positive regulation of transcription by RNA polymerase II"/>
    <property type="evidence" value="ECO:0007669"/>
    <property type="project" value="TreeGrafter"/>
</dbReference>